<organism evidence="2 3">
    <name type="scientific">Eleusine coracana subsp. coracana</name>
    <dbReference type="NCBI Taxonomy" id="191504"/>
    <lineage>
        <taxon>Eukaryota</taxon>
        <taxon>Viridiplantae</taxon>
        <taxon>Streptophyta</taxon>
        <taxon>Embryophyta</taxon>
        <taxon>Tracheophyta</taxon>
        <taxon>Spermatophyta</taxon>
        <taxon>Magnoliopsida</taxon>
        <taxon>Liliopsida</taxon>
        <taxon>Poales</taxon>
        <taxon>Poaceae</taxon>
        <taxon>PACMAD clade</taxon>
        <taxon>Chloridoideae</taxon>
        <taxon>Cynodonteae</taxon>
        <taxon>Eleusininae</taxon>
        <taxon>Eleusine</taxon>
    </lineage>
</organism>
<feature type="transmembrane region" description="Helical" evidence="1">
    <location>
        <begin position="145"/>
        <end position="165"/>
    </location>
</feature>
<dbReference type="Pfam" id="PF20100">
    <property type="entry name" value="DUF6490"/>
    <property type="match status" value="1"/>
</dbReference>
<evidence type="ECO:0000313" key="3">
    <source>
        <dbReference type="Proteomes" id="UP001054889"/>
    </source>
</evidence>
<protein>
    <submittedName>
        <fullName evidence="2">Uncharacterized protein</fullName>
    </submittedName>
</protein>
<sequence>MNCGLTFLCGRLGVNVKQTGKDYPPQFLTPSPFSTTARAPTSASAMANNNGDLAPSSWMTKAGLGVLTVNSGLAIYRAREDAASVRFVAGSYFTLLILFVCLHAYERAPPGSPARERARRAVWPLTTLLSVGFAWKVAALMPPAVAVLVWVLAIATSVGGFYALYLHP</sequence>
<feature type="transmembrane region" description="Helical" evidence="1">
    <location>
        <begin position="83"/>
        <end position="105"/>
    </location>
</feature>
<name>A0AAV5CSF3_ELECO</name>
<reference evidence="2" key="2">
    <citation type="submission" date="2021-12" db="EMBL/GenBank/DDBJ databases">
        <title>Resequencing data analysis of finger millet.</title>
        <authorList>
            <person name="Hatakeyama M."/>
            <person name="Aluri S."/>
            <person name="Balachadran M.T."/>
            <person name="Sivarajan S.R."/>
            <person name="Poveda L."/>
            <person name="Shimizu-Inatsugi R."/>
            <person name="Schlapbach R."/>
            <person name="Sreeman S.M."/>
            <person name="Shimizu K.K."/>
        </authorList>
    </citation>
    <scope>NUCLEOTIDE SEQUENCE</scope>
</reference>
<dbReference type="PANTHER" id="PTHR46610">
    <property type="entry name" value="OS05G0181300 PROTEIN"/>
    <property type="match status" value="1"/>
</dbReference>
<dbReference type="Proteomes" id="UP001054889">
    <property type="component" value="Unassembled WGS sequence"/>
</dbReference>
<keyword evidence="3" id="KW-1185">Reference proteome</keyword>
<keyword evidence="1" id="KW-1133">Transmembrane helix</keyword>
<comment type="caution">
    <text evidence="2">The sequence shown here is derived from an EMBL/GenBank/DDBJ whole genome shotgun (WGS) entry which is preliminary data.</text>
</comment>
<gene>
    <name evidence="2" type="primary">ga18157</name>
    <name evidence="2" type="ORF">PR202_ga18157</name>
</gene>
<dbReference type="EMBL" id="BQKI01000008">
    <property type="protein sequence ID" value="GJN00930.1"/>
    <property type="molecule type" value="Genomic_DNA"/>
</dbReference>
<dbReference type="InterPro" id="IPR045501">
    <property type="entry name" value="DUF6490"/>
</dbReference>
<dbReference type="AlphaFoldDB" id="A0AAV5CSF3"/>
<evidence type="ECO:0000256" key="1">
    <source>
        <dbReference type="SAM" id="Phobius"/>
    </source>
</evidence>
<proteinExistence type="predicted"/>
<keyword evidence="1" id="KW-0812">Transmembrane</keyword>
<reference evidence="2" key="1">
    <citation type="journal article" date="2018" name="DNA Res.">
        <title>Multiple hybrid de novo genome assembly of finger millet, an orphan allotetraploid crop.</title>
        <authorList>
            <person name="Hatakeyama M."/>
            <person name="Aluri S."/>
            <person name="Balachadran M.T."/>
            <person name="Sivarajan S.R."/>
            <person name="Patrignani A."/>
            <person name="Gruter S."/>
            <person name="Poveda L."/>
            <person name="Shimizu-Inatsugi R."/>
            <person name="Baeten J."/>
            <person name="Francoijs K.J."/>
            <person name="Nataraja K.N."/>
            <person name="Reddy Y.A.N."/>
            <person name="Phadnis S."/>
            <person name="Ravikumar R.L."/>
            <person name="Schlapbach R."/>
            <person name="Sreeman S.M."/>
            <person name="Shimizu K.K."/>
        </authorList>
    </citation>
    <scope>NUCLEOTIDE SEQUENCE</scope>
</reference>
<accession>A0AAV5CSF3</accession>
<dbReference type="PANTHER" id="PTHR46610:SF6">
    <property type="entry name" value="OS06G0147100 PROTEIN"/>
    <property type="match status" value="1"/>
</dbReference>
<keyword evidence="1" id="KW-0472">Membrane</keyword>
<evidence type="ECO:0000313" key="2">
    <source>
        <dbReference type="EMBL" id="GJN00930.1"/>
    </source>
</evidence>